<organism evidence="4 9">
    <name type="scientific">Candidatus Hakubella thermalkaliphila</name>
    <dbReference type="NCBI Taxonomy" id="2754717"/>
    <lineage>
        <taxon>Bacteria</taxon>
        <taxon>Bacillati</taxon>
        <taxon>Actinomycetota</taxon>
        <taxon>Actinomycetota incertae sedis</taxon>
        <taxon>Candidatus Hakubellales</taxon>
        <taxon>Candidatus Hakubellaceae</taxon>
        <taxon>Candidatus Hakubella</taxon>
    </lineage>
</organism>
<comment type="caution">
    <text evidence="4">The sequence shown here is derived from an EMBL/GenBank/DDBJ whole genome shotgun (WGS) entry which is preliminary data.</text>
</comment>
<evidence type="ECO:0000313" key="4">
    <source>
        <dbReference type="EMBL" id="GFP23856.1"/>
    </source>
</evidence>
<name>A0A6V8NZA2_9ACTN</name>
<dbReference type="EMBL" id="BLRU01000174">
    <property type="protein sequence ID" value="GFP19904.1"/>
    <property type="molecule type" value="Genomic_DNA"/>
</dbReference>
<keyword evidence="10" id="KW-1185">Reference proteome</keyword>
<evidence type="ECO:0000259" key="2">
    <source>
        <dbReference type="Pfam" id="PF05168"/>
    </source>
</evidence>
<reference evidence="7 8" key="1">
    <citation type="journal article" date="2020" name="Front. Microbiol.">
        <title>Single-cell genomics of novel Actinobacteria with the Wood-Ljungdahl pathway discovered in a serpentinizing system.</title>
        <authorList>
            <person name="Merino N."/>
            <person name="Kawai M."/>
            <person name="Boyd E.S."/>
            <person name="Colman D.R."/>
            <person name="McGlynn S.E."/>
            <person name="Nealson K.H."/>
            <person name="Kurokawa K."/>
            <person name="Hongoh Y."/>
        </authorList>
    </citation>
    <scope>NUCLEOTIDE SEQUENCE [LARGE SCALE GENOMIC DNA]</scope>
    <source>
        <strain evidence="3 8">S03</strain>
        <strain evidence="4 9">S09_30</strain>
        <strain evidence="5 10">S34</strain>
        <strain evidence="6 7">S47</strain>
    </source>
</reference>
<evidence type="ECO:0000313" key="7">
    <source>
        <dbReference type="Proteomes" id="UP000569018"/>
    </source>
</evidence>
<proteinExistence type="inferred from homology"/>
<accession>A0A6V8NZA2</accession>
<dbReference type="InterPro" id="IPR052226">
    <property type="entry name" value="UPF0332_toxin"/>
</dbReference>
<evidence type="ECO:0000313" key="3">
    <source>
        <dbReference type="EMBL" id="GFP19904.1"/>
    </source>
</evidence>
<dbReference type="AlphaFoldDB" id="A0A6V8NZA2"/>
<dbReference type="InterPro" id="IPR007842">
    <property type="entry name" value="HEPN_dom"/>
</dbReference>
<gene>
    <name evidence="3" type="ORF">HKBW3S03_01408</name>
    <name evidence="4" type="ORF">HKBW3S09_01321</name>
    <name evidence="5" type="ORF">HKBW3S34_01073</name>
    <name evidence="6" type="ORF">HKBW3S47_02167</name>
</gene>
<dbReference type="PANTHER" id="PTHR36565:SF5">
    <property type="entry name" value="TOXIN MJ0605-RELATED"/>
    <property type="match status" value="1"/>
</dbReference>
<protein>
    <recommendedName>
        <fullName evidence="2">HEPN domain-containing protein</fullName>
    </recommendedName>
</protein>
<dbReference type="Proteomes" id="UP000574717">
    <property type="component" value="Unassembled WGS sequence"/>
</dbReference>
<comment type="similarity">
    <text evidence="1">Belongs to the UPF0332 family.</text>
</comment>
<sequence>MRHPHQEEIEKEIQRSTKSIGAAERLFEEGFLEDAISRSYYAILHAAKAVLLFENIRVDSHEAVKRLFGLHLIKTSKIDSKYSRILREQQDDRYLADYDVAFCPESERVQKRIEDAKDFLEAMLKYLQERGIDFSESEGNVVHK</sequence>
<dbReference type="Proteomes" id="UP000569018">
    <property type="component" value="Unassembled WGS sequence"/>
</dbReference>
<evidence type="ECO:0000313" key="5">
    <source>
        <dbReference type="EMBL" id="GFP30153.1"/>
    </source>
</evidence>
<dbReference type="Proteomes" id="UP000585609">
    <property type="component" value="Unassembled WGS sequence"/>
</dbReference>
<dbReference type="Proteomes" id="UP000588083">
    <property type="component" value="Unassembled WGS sequence"/>
</dbReference>
<evidence type="ECO:0000256" key="1">
    <source>
        <dbReference type="ARBA" id="ARBA00038248"/>
    </source>
</evidence>
<dbReference type="RefSeq" id="WP_176236321.1">
    <property type="nucleotide sequence ID" value="NZ_BLRU01000174.1"/>
</dbReference>
<dbReference type="PANTHER" id="PTHR36565">
    <property type="entry name" value="UPF0332 PROTEIN TM_1000"/>
    <property type="match status" value="1"/>
</dbReference>
<evidence type="ECO:0000313" key="10">
    <source>
        <dbReference type="Proteomes" id="UP000588083"/>
    </source>
</evidence>
<dbReference type="Gene3D" id="1.20.120.330">
    <property type="entry name" value="Nucleotidyltransferases domain 2"/>
    <property type="match status" value="1"/>
</dbReference>
<evidence type="ECO:0000313" key="9">
    <source>
        <dbReference type="Proteomes" id="UP000585609"/>
    </source>
</evidence>
<evidence type="ECO:0000313" key="8">
    <source>
        <dbReference type="Proteomes" id="UP000574717"/>
    </source>
</evidence>
<evidence type="ECO:0000313" key="6">
    <source>
        <dbReference type="EMBL" id="GFP40471.1"/>
    </source>
</evidence>
<dbReference type="EMBL" id="BLRW01000222">
    <property type="protein sequence ID" value="GFP23856.1"/>
    <property type="molecule type" value="Genomic_DNA"/>
</dbReference>
<dbReference type="EMBL" id="BLSD01000265">
    <property type="protein sequence ID" value="GFP40471.1"/>
    <property type="molecule type" value="Genomic_DNA"/>
</dbReference>
<dbReference type="Pfam" id="PF05168">
    <property type="entry name" value="HEPN"/>
    <property type="match status" value="1"/>
</dbReference>
<dbReference type="EMBL" id="BLRZ01000044">
    <property type="protein sequence ID" value="GFP30153.1"/>
    <property type="molecule type" value="Genomic_DNA"/>
</dbReference>
<feature type="domain" description="HEPN" evidence="2">
    <location>
        <begin position="12"/>
        <end position="123"/>
    </location>
</feature>